<comment type="similarity">
    <text evidence="1">Belongs to the peptidase C40 family.</text>
</comment>
<dbReference type="SUPFAM" id="SSF54001">
    <property type="entry name" value="Cysteine proteinases"/>
    <property type="match status" value="1"/>
</dbReference>
<dbReference type="PROSITE" id="PS51935">
    <property type="entry name" value="NLPC_P60"/>
    <property type="match status" value="1"/>
</dbReference>
<dbReference type="Proteomes" id="UP000230821">
    <property type="component" value="Unassembled WGS sequence"/>
</dbReference>
<dbReference type="InterPro" id="IPR038765">
    <property type="entry name" value="Papain-like_cys_pep_sf"/>
</dbReference>
<evidence type="ECO:0000256" key="1">
    <source>
        <dbReference type="ARBA" id="ARBA00007074"/>
    </source>
</evidence>
<proteinExistence type="inferred from homology"/>
<dbReference type="PANTHER" id="PTHR47053:SF1">
    <property type="entry name" value="MUREIN DD-ENDOPEPTIDASE MEPH-RELATED"/>
    <property type="match status" value="1"/>
</dbReference>
<keyword evidence="3" id="KW-0378">Hydrolase</keyword>
<feature type="domain" description="NlpC/P60" evidence="5">
    <location>
        <begin position="225"/>
        <end position="348"/>
    </location>
</feature>
<dbReference type="PROSITE" id="PS51257">
    <property type="entry name" value="PROKAR_LIPOPROTEIN"/>
    <property type="match status" value="1"/>
</dbReference>
<evidence type="ECO:0000256" key="4">
    <source>
        <dbReference type="ARBA" id="ARBA00022807"/>
    </source>
</evidence>
<dbReference type="GO" id="GO:0006508">
    <property type="term" value="P:proteolysis"/>
    <property type="evidence" value="ECO:0007669"/>
    <property type="project" value="UniProtKB-KW"/>
</dbReference>
<dbReference type="PANTHER" id="PTHR47053">
    <property type="entry name" value="MUREIN DD-ENDOPEPTIDASE MEPH-RELATED"/>
    <property type="match status" value="1"/>
</dbReference>
<dbReference type="Pfam" id="PF00877">
    <property type="entry name" value="NLPC_P60"/>
    <property type="match status" value="1"/>
</dbReference>
<sequence>MMRQQFLKHVCVRFFFIFFLIAILLQGCRHRSESVLSSSSQNPDSSHAVTTSVIRYGAVHYTFADVYAEPEMDSERLTQCMYGDVVRIEEEFASWYAVKVGPYPELFGWIQKTLVTPLPAKASYITERNVTTIIIRQDQSEIFVWPSQTIPIAMGTELPFLGESGQWYLVRLPTNDIGRISRTAVQPIELFETPLIKPKQPKKTPQKEHTRPNTVAPIFLSQDTLKHRRDIIATAEQFLGKVYMWGGTTPRGFDCSGLTYFVYKLNGIELPRVSWLQYRNRFGKKIKKGRLTQGDLVFFQTYKPGPSHVGIYIGNNQFIHASPSYGVTIGNLDEPYFKKRYIGAKTVFVNS</sequence>
<evidence type="ECO:0000313" key="6">
    <source>
        <dbReference type="EMBL" id="PIE33011.1"/>
    </source>
</evidence>
<gene>
    <name evidence="6" type="ORF">CSA56_13225</name>
</gene>
<protein>
    <recommendedName>
        <fullName evidence="5">NlpC/P60 domain-containing protein</fullName>
    </recommendedName>
</protein>
<dbReference type="EMBL" id="PDSK01000104">
    <property type="protein sequence ID" value="PIE33011.1"/>
    <property type="molecule type" value="Genomic_DNA"/>
</dbReference>
<evidence type="ECO:0000256" key="3">
    <source>
        <dbReference type="ARBA" id="ARBA00022801"/>
    </source>
</evidence>
<name>A0A2G6KBG7_9BACT</name>
<dbReference type="Gene3D" id="3.90.1720.10">
    <property type="entry name" value="endopeptidase domain like (from Nostoc punctiforme)"/>
    <property type="match status" value="1"/>
</dbReference>
<organism evidence="6 7">
    <name type="scientific">candidate division KSB3 bacterium</name>
    <dbReference type="NCBI Taxonomy" id="2044937"/>
    <lineage>
        <taxon>Bacteria</taxon>
        <taxon>candidate division KSB3</taxon>
    </lineage>
</organism>
<dbReference type="AlphaFoldDB" id="A0A2G6KBG7"/>
<dbReference type="GO" id="GO:0008234">
    <property type="term" value="F:cysteine-type peptidase activity"/>
    <property type="evidence" value="ECO:0007669"/>
    <property type="project" value="UniProtKB-KW"/>
</dbReference>
<reference evidence="6 7" key="1">
    <citation type="submission" date="2017-10" db="EMBL/GenBank/DDBJ databases">
        <title>Novel microbial diversity and functional potential in the marine mammal oral microbiome.</title>
        <authorList>
            <person name="Dudek N.K."/>
            <person name="Sun C.L."/>
            <person name="Burstein D."/>
            <person name="Kantor R.S."/>
            <person name="Aliaga Goltsman D.S."/>
            <person name="Bik E.M."/>
            <person name="Thomas B.C."/>
            <person name="Banfield J.F."/>
            <person name="Relman D.A."/>
        </authorList>
    </citation>
    <scope>NUCLEOTIDE SEQUENCE [LARGE SCALE GENOMIC DNA]</scope>
    <source>
        <strain evidence="6">DOLJORAL78_47_16</strain>
    </source>
</reference>
<evidence type="ECO:0000313" key="7">
    <source>
        <dbReference type="Proteomes" id="UP000230821"/>
    </source>
</evidence>
<dbReference type="Gene3D" id="2.30.30.40">
    <property type="entry name" value="SH3 Domains"/>
    <property type="match status" value="1"/>
</dbReference>
<dbReference type="InterPro" id="IPR000064">
    <property type="entry name" value="NLP_P60_dom"/>
</dbReference>
<evidence type="ECO:0000259" key="5">
    <source>
        <dbReference type="PROSITE" id="PS51935"/>
    </source>
</evidence>
<evidence type="ECO:0000256" key="2">
    <source>
        <dbReference type="ARBA" id="ARBA00022670"/>
    </source>
</evidence>
<keyword evidence="4" id="KW-0788">Thiol protease</keyword>
<keyword evidence="2" id="KW-0645">Protease</keyword>
<accession>A0A2G6KBG7</accession>
<dbReference type="InterPro" id="IPR051202">
    <property type="entry name" value="Peptidase_C40"/>
</dbReference>
<comment type="caution">
    <text evidence="6">The sequence shown here is derived from an EMBL/GenBank/DDBJ whole genome shotgun (WGS) entry which is preliminary data.</text>
</comment>